<sequence>MIKKSVIVKNSDSEIKQMKKDYRMTVIELISMIQSKGLLIPTEIILDKYVEREIVLFDDKFFLIVRVFDKIFGLLLYTELYVFDTHKKAQGFYNRLIIKLNKQ</sequence>
<keyword evidence="2" id="KW-1185">Reference proteome</keyword>
<dbReference type="EMBL" id="FQWC01000001">
    <property type="protein sequence ID" value="SHG01305.1"/>
    <property type="molecule type" value="Genomic_DNA"/>
</dbReference>
<dbReference type="AlphaFoldDB" id="A0A1M5GC25"/>
<protein>
    <submittedName>
        <fullName evidence="1">Uncharacterized protein</fullName>
    </submittedName>
</protein>
<organism evidence="1 2">
    <name type="scientific">Flavobacterium defluvii</name>
    <dbReference type="NCBI Taxonomy" id="370979"/>
    <lineage>
        <taxon>Bacteria</taxon>
        <taxon>Pseudomonadati</taxon>
        <taxon>Bacteroidota</taxon>
        <taxon>Flavobacteriia</taxon>
        <taxon>Flavobacteriales</taxon>
        <taxon>Flavobacteriaceae</taxon>
        <taxon>Flavobacterium</taxon>
    </lineage>
</organism>
<dbReference type="Proteomes" id="UP000184071">
    <property type="component" value="Unassembled WGS sequence"/>
</dbReference>
<reference evidence="2" key="1">
    <citation type="submission" date="2016-11" db="EMBL/GenBank/DDBJ databases">
        <authorList>
            <person name="Varghese N."/>
            <person name="Submissions S."/>
        </authorList>
    </citation>
    <scope>NUCLEOTIDE SEQUENCE [LARGE SCALE GENOMIC DNA]</scope>
    <source>
        <strain evidence="2">DSM 17963</strain>
    </source>
</reference>
<dbReference type="RefSeq" id="WP_073413474.1">
    <property type="nucleotide sequence ID" value="NZ_FQWC01000001.1"/>
</dbReference>
<proteinExistence type="predicted"/>
<evidence type="ECO:0000313" key="2">
    <source>
        <dbReference type="Proteomes" id="UP000184071"/>
    </source>
</evidence>
<name>A0A1M5GC25_9FLAO</name>
<accession>A0A1M5GC25</accession>
<gene>
    <name evidence="1" type="ORF">SAMN05443663_101790</name>
</gene>
<evidence type="ECO:0000313" key="1">
    <source>
        <dbReference type="EMBL" id="SHG01305.1"/>
    </source>
</evidence>